<name>A0A8A1MM36_AJECA</name>
<reference evidence="1" key="1">
    <citation type="submission" date="2021-01" db="EMBL/GenBank/DDBJ databases">
        <title>Chromosome-level genome assembly of a human fungal pathogen reveals clustering of transcriptionally co-regulated genes.</title>
        <authorList>
            <person name="Voorhies M."/>
            <person name="Cohen S."/>
            <person name="Shea T.P."/>
            <person name="Petrus S."/>
            <person name="Munoz J.F."/>
            <person name="Poplawski S."/>
            <person name="Goldman W.E."/>
            <person name="Michael T."/>
            <person name="Cuomo C.A."/>
            <person name="Sil A."/>
            <person name="Beyhan S."/>
        </authorList>
    </citation>
    <scope>NUCLEOTIDE SEQUENCE</scope>
    <source>
        <strain evidence="1">WU24</strain>
    </source>
</reference>
<dbReference type="VEuPathDB" id="FungiDB:I7I51_07087"/>
<protein>
    <submittedName>
        <fullName evidence="1">Uncharacterized protein</fullName>
    </submittedName>
</protein>
<gene>
    <name evidence="1" type="ORF">I7I51_07087</name>
</gene>
<dbReference type="Proteomes" id="UP000663671">
    <property type="component" value="Chromosome 3"/>
</dbReference>
<organism evidence="1 2">
    <name type="scientific">Ajellomyces capsulatus</name>
    <name type="common">Darling's disease fungus</name>
    <name type="synonym">Histoplasma capsulatum</name>
    <dbReference type="NCBI Taxonomy" id="5037"/>
    <lineage>
        <taxon>Eukaryota</taxon>
        <taxon>Fungi</taxon>
        <taxon>Dikarya</taxon>
        <taxon>Ascomycota</taxon>
        <taxon>Pezizomycotina</taxon>
        <taxon>Eurotiomycetes</taxon>
        <taxon>Eurotiomycetidae</taxon>
        <taxon>Onygenales</taxon>
        <taxon>Ajellomycetaceae</taxon>
        <taxon>Histoplasma</taxon>
    </lineage>
</organism>
<evidence type="ECO:0000313" key="1">
    <source>
        <dbReference type="EMBL" id="QSS66230.1"/>
    </source>
</evidence>
<dbReference type="EMBL" id="CP069115">
    <property type="protein sequence ID" value="QSS66230.1"/>
    <property type="molecule type" value="Genomic_DNA"/>
</dbReference>
<accession>A0A8A1MM36</accession>
<feature type="non-terminal residue" evidence="1">
    <location>
        <position position="56"/>
    </location>
</feature>
<evidence type="ECO:0000313" key="2">
    <source>
        <dbReference type="Proteomes" id="UP000663671"/>
    </source>
</evidence>
<dbReference type="AlphaFoldDB" id="A0A8A1MM36"/>
<sequence length="56" mass="6229">MGEGLPDSKLRRRTSSISIYSALTKTNPSLQTRRIGVETERSSALKESIGIHKTRN</sequence>
<proteinExistence type="predicted"/>